<dbReference type="InterPro" id="IPR000375">
    <property type="entry name" value="Dynamin_stalk"/>
</dbReference>
<dbReference type="InterPro" id="IPR001401">
    <property type="entry name" value="Dynamin_GTPase"/>
</dbReference>
<name>A0A9C6X245_FRAOC</name>
<evidence type="ECO:0000259" key="4">
    <source>
        <dbReference type="PROSITE" id="PS51388"/>
    </source>
</evidence>
<gene>
    <name evidence="7" type="primary">LOC127750339</name>
</gene>
<dbReference type="GO" id="GO:0005525">
    <property type="term" value="F:GTP binding"/>
    <property type="evidence" value="ECO:0007669"/>
    <property type="project" value="UniProtKB-KW"/>
</dbReference>
<dbReference type="PANTHER" id="PTHR11566">
    <property type="entry name" value="DYNAMIN"/>
    <property type="match status" value="1"/>
</dbReference>
<dbReference type="Gene3D" id="3.40.50.300">
    <property type="entry name" value="P-loop containing nucleotide triphosphate hydrolases"/>
    <property type="match status" value="1"/>
</dbReference>
<dbReference type="PROSITE" id="PS51388">
    <property type="entry name" value="GED"/>
    <property type="match status" value="1"/>
</dbReference>
<proteinExistence type="inferred from homology"/>
<dbReference type="Pfam" id="PF02212">
    <property type="entry name" value="GED"/>
    <property type="match status" value="1"/>
</dbReference>
<dbReference type="OrthoDB" id="5061070at2759"/>
<dbReference type="PROSITE" id="PS51718">
    <property type="entry name" value="G_DYNAMIN_2"/>
    <property type="match status" value="1"/>
</dbReference>
<reference evidence="7" key="1">
    <citation type="submission" date="2025-08" db="UniProtKB">
        <authorList>
            <consortium name="RefSeq"/>
        </authorList>
    </citation>
    <scope>IDENTIFICATION</scope>
    <source>
        <tissue evidence="7">Whole organism</tissue>
    </source>
</reference>
<dbReference type="GeneID" id="127750339"/>
<dbReference type="GO" id="GO:0005737">
    <property type="term" value="C:cytoplasm"/>
    <property type="evidence" value="ECO:0007669"/>
    <property type="project" value="TreeGrafter"/>
</dbReference>
<keyword evidence="2 3" id="KW-0342">GTP-binding</keyword>
<dbReference type="GO" id="GO:0016020">
    <property type="term" value="C:membrane"/>
    <property type="evidence" value="ECO:0007669"/>
    <property type="project" value="TreeGrafter"/>
</dbReference>
<evidence type="ECO:0000256" key="2">
    <source>
        <dbReference type="ARBA" id="ARBA00023134"/>
    </source>
</evidence>
<evidence type="ECO:0000313" key="7">
    <source>
        <dbReference type="RefSeq" id="XP_052127765.1"/>
    </source>
</evidence>
<dbReference type="InterPro" id="IPR045063">
    <property type="entry name" value="Dynamin_N"/>
</dbReference>
<comment type="similarity">
    <text evidence="3">Belongs to the TRAFAC class dynamin-like GTPase superfamily. Dynamin/Fzo/YdjA family.</text>
</comment>
<organism evidence="6 7">
    <name type="scientific">Frankliniella occidentalis</name>
    <name type="common">Western flower thrips</name>
    <name type="synonym">Euthrips occidentalis</name>
    <dbReference type="NCBI Taxonomy" id="133901"/>
    <lineage>
        <taxon>Eukaryota</taxon>
        <taxon>Metazoa</taxon>
        <taxon>Ecdysozoa</taxon>
        <taxon>Arthropoda</taxon>
        <taxon>Hexapoda</taxon>
        <taxon>Insecta</taxon>
        <taxon>Pterygota</taxon>
        <taxon>Neoptera</taxon>
        <taxon>Paraneoptera</taxon>
        <taxon>Thysanoptera</taxon>
        <taxon>Terebrantia</taxon>
        <taxon>Thripoidea</taxon>
        <taxon>Thripidae</taxon>
        <taxon>Frankliniella</taxon>
    </lineage>
</organism>
<evidence type="ECO:0000259" key="5">
    <source>
        <dbReference type="PROSITE" id="PS51718"/>
    </source>
</evidence>
<dbReference type="Pfam" id="PF00350">
    <property type="entry name" value="Dynamin_N"/>
    <property type="match status" value="1"/>
</dbReference>
<dbReference type="InterPro" id="IPR019762">
    <property type="entry name" value="Dynamin_GTPase_CS"/>
</dbReference>
<feature type="domain" description="Dynamin-type G" evidence="5">
    <location>
        <begin position="61"/>
        <end position="342"/>
    </location>
</feature>
<dbReference type="InterPro" id="IPR027417">
    <property type="entry name" value="P-loop_NTPase"/>
</dbReference>
<dbReference type="Pfam" id="PF01031">
    <property type="entry name" value="Dynamin_M"/>
    <property type="match status" value="1"/>
</dbReference>
<feature type="domain" description="GED" evidence="4">
    <location>
        <begin position="588"/>
        <end position="677"/>
    </location>
</feature>
<dbReference type="SUPFAM" id="SSF52540">
    <property type="entry name" value="P-loop containing nucleoside triphosphate hydrolases"/>
    <property type="match status" value="1"/>
</dbReference>
<dbReference type="GO" id="GO:0005874">
    <property type="term" value="C:microtubule"/>
    <property type="evidence" value="ECO:0007669"/>
    <property type="project" value="TreeGrafter"/>
</dbReference>
<accession>A0A9C6X245</accession>
<dbReference type="SMART" id="SM00053">
    <property type="entry name" value="DYNc"/>
    <property type="match status" value="1"/>
</dbReference>
<sequence>MRGASGRLGWVDKRTQSLRSHRSERWRGFNTLRSDKALVMDDLILSINKLQDKFIALGKEQVNLPQIVVVGAQSAGKSSVLESLVRRNFLPRGTDVVTRCPLILQLVNCPKNPEGDKIRKSKGISHDEWGEFLKNDNNAYEMYEIGQIESQIMSRTASLAGDSKNISRARITLRIFSPSVLTLTLVDLPGVTKVPVGDQPIDIEDQILDLIKSFIENPESIILAVTPGNTDMATSDSLKLAKQVDPKGERTLAVVTKVDKMEGSSAEDVLTGKCIPVKLGIIGVINRSQEDLKKGKSIEDAIKNEEDYLQREYPELADKHGSAYLAKKLQTLLVKHIQAHIPEMRHSFLLNIDECKRILDKCGGKIDGRSCLEYSISTFCESFGNTIKGESADVESAILTGGAKLHCLFENLETSLLQVKPCEVFSLEQVILAIRLTSGVELPLVLAEHAFDQLMKPLVKRTKEPSLECISEVCRELKNVCRNSFPEETATRFPAAGEEVCKIVDGMIDDLTKTAKDYVLQAIFIEERHITRGQLSKIISGSRVLDVLTIKELQSFPKIQFRSDPNFTSSGKSNIGKLNPTIKDMRHAVLLGDMLNVYYEQLANRIWDTVVKATMALLVKELDKGLQLKLASQLNDKVDQLFIEGDSISQLRSKAERELQVLEESLGELDGLDFIMTKQ</sequence>
<dbReference type="PROSITE" id="PS00410">
    <property type="entry name" value="G_DYNAMIN_1"/>
    <property type="match status" value="1"/>
</dbReference>
<dbReference type="Proteomes" id="UP000504606">
    <property type="component" value="Unplaced"/>
</dbReference>
<dbReference type="AlphaFoldDB" id="A0A9C6X245"/>
<dbReference type="InterPro" id="IPR022812">
    <property type="entry name" value="Dynamin"/>
</dbReference>
<protein>
    <submittedName>
        <fullName evidence="7">Dynamin-1-like protein</fullName>
    </submittedName>
</protein>
<dbReference type="GO" id="GO:0003924">
    <property type="term" value="F:GTPase activity"/>
    <property type="evidence" value="ECO:0007669"/>
    <property type="project" value="InterPro"/>
</dbReference>
<dbReference type="RefSeq" id="XP_052127765.1">
    <property type="nucleotide sequence ID" value="XM_052271805.1"/>
</dbReference>
<dbReference type="CDD" id="cd08771">
    <property type="entry name" value="DLP_1"/>
    <property type="match status" value="1"/>
</dbReference>
<dbReference type="GO" id="GO:0008017">
    <property type="term" value="F:microtubule binding"/>
    <property type="evidence" value="ECO:0007669"/>
    <property type="project" value="TreeGrafter"/>
</dbReference>
<dbReference type="InterPro" id="IPR003130">
    <property type="entry name" value="GED"/>
</dbReference>
<dbReference type="InterPro" id="IPR030381">
    <property type="entry name" value="G_DYNAMIN_dom"/>
</dbReference>
<evidence type="ECO:0000256" key="1">
    <source>
        <dbReference type="ARBA" id="ARBA00022741"/>
    </source>
</evidence>
<dbReference type="PRINTS" id="PR00195">
    <property type="entry name" value="DYNAMIN"/>
</dbReference>
<dbReference type="InterPro" id="IPR020850">
    <property type="entry name" value="GED_dom"/>
</dbReference>
<dbReference type="KEGG" id="foc:127750339"/>
<evidence type="ECO:0000313" key="6">
    <source>
        <dbReference type="Proteomes" id="UP000504606"/>
    </source>
</evidence>
<dbReference type="PANTHER" id="PTHR11566:SF21">
    <property type="entry name" value="DYNAMIN RELATED PROTEIN 1, ISOFORM A"/>
    <property type="match status" value="1"/>
</dbReference>
<dbReference type="Gene3D" id="1.20.120.1240">
    <property type="entry name" value="Dynamin, middle domain"/>
    <property type="match status" value="1"/>
</dbReference>
<keyword evidence="6" id="KW-1185">Reference proteome</keyword>
<evidence type="ECO:0000256" key="3">
    <source>
        <dbReference type="RuleBase" id="RU003932"/>
    </source>
</evidence>
<keyword evidence="1 3" id="KW-0547">Nucleotide-binding</keyword>